<dbReference type="Proteomes" id="UP000019373">
    <property type="component" value="Unassembled WGS sequence"/>
</dbReference>
<keyword evidence="1" id="KW-0472">Membrane</keyword>
<dbReference type="PANTHER" id="PTHR35043:SF7">
    <property type="entry name" value="TRANSCRIPTION FACTOR DOMAIN-CONTAINING PROTEIN"/>
    <property type="match status" value="1"/>
</dbReference>
<dbReference type="GeneID" id="19237722"/>
<gene>
    <name evidence="3" type="ORF">EPUS_02670</name>
</gene>
<feature type="transmembrane region" description="Helical" evidence="1">
    <location>
        <begin position="88"/>
        <end position="107"/>
    </location>
</feature>
<dbReference type="OMA" id="MGIQCIA"/>
<accession>U1GWT3</accession>
<sequence>MSVLFLSLLMLNSHATLSSTFPLHARGADITEEELVHGYVDDPKGRGTVGIIVSCLVTLALCVCSALQLNVPMKSETRTQRYLRYTKWILLGTFIPELVVLSAWKQWLSAKSMSSQMKKIFDEELAQQKEGGSGVDISSVNRLLALKLQQANNLQGYTTDKAVAAATGKTRWTFVHSMYAGMGGFAFEMDLLPQGDEAFIPNRDRLTLTAPGVLLLARCRLLPVISLKHLEDKSKRDGIERFIVCVQAGWMIVQTISRAFSHQTITLLEFNTLGHVFTALVIYILWWNKPSNVKHPTFVQGDGMEALCAYFYMSSRLSGRKGLTRVKLRSWRKPELAGFAWYDTKPTSATDVETPPQAVPQLLLSPSVFVPGWSWFENAKSPRTPGEPDKKSIVDEIMGRLRARPEPSAPPNDKSSTVIKRLATFETVAATDDTAAKLQTRIELASYAIRTFPAVAERFTPRTAITSTPSSSSNTTTRTTTQWSEPILEQLVLTALGDWPSDHFLPSINDKLMGMAMWLASMGYGAVHAAA</sequence>
<name>U1GWT3_ENDPU</name>
<evidence type="ECO:0000313" key="3">
    <source>
        <dbReference type="EMBL" id="ERF76958.1"/>
    </source>
</evidence>
<dbReference type="eggNOG" id="ENOG502S6E5">
    <property type="taxonomic scope" value="Eukaryota"/>
</dbReference>
<feature type="chain" id="PRO_5004611782" evidence="2">
    <location>
        <begin position="19"/>
        <end position="531"/>
    </location>
</feature>
<keyword evidence="1" id="KW-1133">Transmembrane helix</keyword>
<evidence type="ECO:0000256" key="2">
    <source>
        <dbReference type="SAM" id="SignalP"/>
    </source>
</evidence>
<dbReference type="OrthoDB" id="3061561at2759"/>
<proteinExistence type="predicted"/>
<dbReference type="PANTHER" id="PTHR35043">
    <property type="entry name" value="TRANSCRIPTION FACTOR DOMAIN-CONTAINING PROTEIN"/>
    <property type="match status" value="1"/>
</dbReference>
<feature type="transmembrane region" description="Helical" evidence="1">
    <location>
        <begin position="49"/>
        <end position="67"/>
    </location>
</feature>
<evidence type="ECO:0000313" key="4">
    <source>
        <dbReference type="Proteomes" id="UP000019373"/>
    </source>
</evidence>
<dbReference type="AlphaFoldDB" id="U1GWT3"/>
<keyword evidence="2" id="KW-0732">Signal</keyword>
<dbReference type="RefSeq" id="XP_007785783.1">
    <property type="nucleotide sequence ID" value="XM_007787593.1"/>
</dbReference>
<evidence type="ECO:0000256" key="1">
    <source>
        <dbReference type="SAM" id="Phobius"/>
    </source>
</evidence>
<keyword evidence="1" id="KW-0812">Transmembrane</keyword>
<keyword evidence="4" id="KW-1185">Reference proteome</keyword>
<dbReference type="EMBL" id="KE720681">
    <property type="protein sequence ID" value="ERF76958.1"/>
    <property type="molecule type" value="Genomic_DNA"/>
</dbReference>
<feature type="signal peptide" evidence="2">
    <location>
        <begin position="1"/>
        <end position="18"/>
    </location>
</feature>
<organism evidence="3 4">
    <name type="scientific">Endocarpon pusillum (strain Z07020 / HMAS-L-300199)</name>
    <name type="common">Lichen-forming fungus</name>
    <dbReference type="NCBI Taxonomy" id="1263415"/>
    <lineage>
        <taxon>Eukaryota</taxon>
        <taxon>Fungi</taxon>
        <taxon>Dikarya</taxon>
        <taxon>Ascomycota</taxon>
        <taxon>Pezizomycotina</taxon>
        <taxon>Eurotiomycetes</taxon>
        <taxon>Chaetothyriomycetidae</taxon>
        <taxon>Verrucariales</taxon>
        <taxon>Verrucariaceae</taxon>
        <taxon>Endocarpon</taxon>
    </lineage>
</organism>
<protein>
    <submittedName>
        <fullName evidence="3">Uncharacterized protein</fullName>
    </submittedName>
</protein>
<reference evidence="4" key="1">
    <citation type="journal article" date="2014" name="BMC Genomics">
        <title>Genome characteristics reveal the impact of lichenization on lichen-forming fungus Endocarpon pusillum Hedwig (Verrucariales, Ascomycota).</title>
        <authorList>
            <person name="Wang Y.-Y."/>
            <person name="Liu B."/>
            <person name="Zhang X.-Y."/>
            <person name="Zhou Q.-M."/>
            <person name="Zhang T."/>
            <person name="Li H."/>
            <person name="Yu Y.-F."/>
            <person name="Zhang X.-L."/>
            <person name="Hao X.-Y."/>
            <person name="Wang M."/>
            <person name="Wang L."/>
            <person name="Wei J.-C."/>
        </authorList>
    </citation>
    <scope>NUCLEOTIDE SEQUENCE [LARGE SCALE GENOMIC DNA]</scope>
    <source>
        <strain evidence="4">Z07020 / HMAS-L-300199</strain>
    </source>
</reference>
<dbReference type="HOGENOM" id="CLU_022883_5_1_1"/>